<feature type="active site" description="Charge relay system" evidence="12">
    <location>
        <position position="254"/>
    </location>
</feature>
<evidence type="ECO:0000256" key="7">
    <source>
        <dbReference type="ARBA" id="ARBA00022729"/>
    </source>
</evidence>
<feature type="signal peptide" evidence="14">
    <location>
        <begin position="1"/>
        <end position="24"/>
    </location>
</feature>
<evidence type="ECO:0000256" key="11">
    <source>
        <dbReference type="ARBA" id="ARBA00022837"/>
    </source>
</evidence>
<comment type="caution">
    <text evidence="18">The sequence shown here is derived from an EMBL/GenBank/DDBJ whole genome shotgun (WGS) entry which is preliminary data.</text>
</comment>
<dbReference type="PROSITE" id="PS00137">
    <property type="entry name" value="SUBTILASE_HIS"/>
    <property type="match status" value="1"/>
</dbReference>
<dbReference type="CDD" id="cd02133">
    <property type="entry name" value="PA_C5a_like"/>
    <property type="match status" value="1"/>
</dbReference>
<evidence type="ECO:0000256" key="5">
    <source>
        <dbReference type="ARBA" id="ARBA00022525"/>
    </source>
</evidence>
<evidence type="ECO:0000256" key="2">
    <source>
        <dbReference type="ARBA" id="ARBA00004613"/>
    </source>
</evidence>
<dbReference type="InterPro" id="IPR015500">
    <property type="entry name" value="Peptidase_S8_subtilisin-rel"/>
</dbReference>
<gene>
    <name evidence="18" type="ORF">QGM71_13570</name>
</gene>
<dbReference type="InterPro" id="IPR003137">
    <property type="entry name" value="PA_domain"/>
</dbReference>
<dbReference type="InterPro" id="IPR050131">
    <property type="entry name" value="Peptidase_S8_subtilisin-like"/>
</dbReference>
<dbReference type="SUPFAM" id="SSF52025">
    <property type="entry name" value="PA domain"/>
    <property type="match status" value="1"/>
</dbReference>
<reference evidence="18 19" key="1">
    <citation type="journal article" date="2024" name="Int. J. Syst. Evol. Microbiol.">
        <title>Virgibacillus tibetensis sp. nov., isolated from salt lake on the Tibetan Plateau of China.</title>
        <authorList>
            <person name="Phurbu D."/>
            <person name="Liu Z.-X."/>
            <person name="Wang R."/>
            <person name="Zheng Y.-Y."/>
            <person name="Liu H.-C."/>
            <person name="Zhou Y.-G."/>
            <person name="Yu Y.-J."/>
            <person name="Li A.-H."/>
        </authorList>
    </citation>
    <scope>NUCLEOTIDE SEQUENCE [LARGE SCALE GENOMIC DNA]</scope>
    <source>
        <strain evidence="18 19">C22-A2</strain>
    </source>
</reference>
<evidence type="ECO:0000256" key="4">
    <source>
        <dbReference type="ARBA" id="ARBA00022512"/>
    </source>
</evidence>
<dbReference type="InterPro" id="IPR023827">
    <property type="entry name" value="Peptidase_S8_Asp-AS"/>
</dbReference>
<dbReference type="Pfam" id="PF06280">
    <property type="entry name" value="fn3_5"/>
    <property type="match status" value="1"/>
</dbReference>
<feature type="domain" description="PA" evidence="16">
    <location>
        <begin position="429"/>
        <end position="508"/>
    </location>
</feature>
<comment type="cofactor">
    <cofactor evidence="1">
        <name>Ca(2+)</name>
        <dbReference type="ChEBI" id="CHEBI:29108"/>
    </cofactor>
</comment>
<dbReference type="Proteomes" id="UP001335737">
    <property type="component" value="Unassembled WGS sequence"/>
</dbReference>
<organism evidence="18 19">
    <name type="scientific">Virgibacillus tibetensis</name>
    <dbReference type="NCBI Taxonomy" id="3042313"/>
    <lineage>
        <taxon>Bacteria</taxon>
        <taxon>Bacillati</taxon>
        <taxon>Bacillota</taxon>
        <taxon>Bacilli</taxon>
        <taxon>Bacillales</taxon>
        <taxon>Bacillaceae</taxon>
        <taxon>Virgibacillus</taxon>
    </lineage>
</organism>
<keyword evidence="6 12" id="KW-0645">Protease</keyword>
<keyword evidence="10 12" id="KW-0720">Serine protease</keyword>
<dbReference type="SUPFAM" id="SSF52743">
    <property type="entry name" value="Subtilisin-like"/>
    <property type="match status" value="1"/>
</dbReference>
<feature type="active site" description="Charge relay system" evidence="12">
    <location>
        <position position="578"/>
    </location>
</feature>
<sequence length="1039" mass="111569">MFKRLAVIALIVLLALSNFSSVSALSLTKSLPENQKKINPTNEILKETEDPNKEVRVIVEVADNSPVEIATKKGKLFKNLDKAERKSLEKAAKAKQKGIKDEMKGKNVNAKYLQEFNAVVNGFSAEVKQGDIETIKAIPNVKTVHLVNKYDRPIAEPDMKYSKELVEAQQAWRDYGYKGEGMVVGIIDTGIDPAHRDMILTDNETGALTEGFVNETIQEEDLPGQYYSEKVPYGYNYMDENDEIREIHSGANYHGMHVAGTVGANGDEDNGGIAGIAPETQLLALKVFGNDPALQYTYGDIYIKAIDDAIKLGADVLNMSLGATAGFVDSESPEQQAVTRAVDNGIMMSISAGNSALFGDGFFYPYASNPDYGVSGSPGVSYDSFQVASFENTYMEVDALEYSIDGETALAAFLSAGSTSAPDDGSTFEVVEAGLGAEGDFEGKDVFGKYALVQRGEFDFVTKALNAQAAGAEGIIIYNNTDGLVNMASDPAIVIPQLFMLKSDGDRLAAAIIDGQEVTVQFSGGKANIANPDAGLMSGFTSWGLTPNLDFKPEITAPGGQILSTLNDNQYGLMSGTSMAAPHVSGGTALVMERVDEEFGYENADRVALAKNIMMNTSKQVEFNGSYVSPRRQGAGLMQLHSALSTPVVVTESETNEAKVALKEITENEVTFELTAENFTDEAISYDVEANAQTDTPVNAGILVVAPNLFGALDLGDIATINGESTSSIEVPANGSTTFNVTIDVSDWDADLSEYFTNGYWLEGFVTLTDPSDNNPSLTVPYAGFKGAWDSSPIFDDPMWDPMSYYGMTGVVTSLGEGSFGFLGENLGTGAIDPEKIAFSPNGDGTQDDALMILSFLRNAKEANFNVLDADGKKVETITEESNLRKNYYDSGRAAMYSLTGTRAWDGTINGQPAPEGLYYLQAEAKIDFEGAAWQSIELPVILDTTAPEVEANIYRGNRGMTVAVNDNGGSGVAAWDVYVDGESVLEEPYVNGETNHELTELHPSQVVTVVAVDYAGNEREEVVMGSKGKGKGKSKVKN</sequence>
<evidence type="ECO:0000313" key="18">
    <source>
        <dbReference type="EMBL" id="MEC5424524.1"/>
    </source>
</evidence>
<dbReference type="InterPro" id="IPR000209">
    <property type="entry name" value="Peptidase_S8/S53_dom"/>
</dbReference>
<dbReference type="InterPro" id="IPR046450">
    <property type="entry name" value="PA_dom_sf"/>
</dbReference>
<dbReference type="RefSeq" id="WP_327608088.1">
    <property type="nucleotide sequence ID" value="NZ_JARZFX010000006.1"/>
</dbReference>
<dbReference type="InterPro" id="IPR023828">
    <property type="entry name" value="Peptidase_S8_Ser-AS"/>
</dbReference>
<dbReference type="Gene3D" id="3.40.50.200">
    <property type="entry name" value="Peptidase S8/S53 domain"/>
    <property type="match status" value="1"/>
</dbReference>
<feature type="domain" description="C5a peptidase/Subtilisin-like protease SBT2-like Fn3-like" evidence="17">
    <location>
        <begin position="660"/>
        <end position="782"/>
    </location>
</feature>
<dbReference type="PANTHER" id="PTHR43806:SF11">
    <property type="entry name" value="CEREVISIN-RELATED"/>
    <property type="match status" value="1"/>
</dbReference>
<keyword evidence="9 12" id="KW-0378">Hydrolase</keyword>
<dbReference type="InterPro" id="IPR022398">
    <property type="entry name" value="Peptidase_S8_His-AS"/>
</dbReference>
<dbReference type="Gene3D" id="2.60.40.4070">
    <property type="match status" value="1"/>
</dbReference>
<dbReference type="CDD" id="cd07475">
    <property type="entry name" value="Peptidases_S8_C5a_Peptidase"/>
    <property type="match status" value="1"/>
</dbReference>
<dbReference type="InterPro" id="IPR010435">
    <property type="entry name" value="C5a/SBT2-like_Fn3"/>
</dbReference>
<dbReference type="Gene3D" id="2.60.40.1710">
    <property type="entry name" value="Subtilisin-like superfamily"/>
    <property type="match status" value="1"/>
</dbReference>
<keyword evidence="11" id="KW-0106">Calcium</keyword>
<evidence type="ECO:0000256" key="9">
    <source>
        <dbReference type="ARBA" id="ARBA00022801"/>
    </source>
</evidence>
<evidence type="ECO:0000256" key="1">
    <source>
        <dbReference type="ARBA" id="ARBA00001913"/>
    </source>
</evidence>
<feature type="chain" id="PRO_5047416599" evidence="14">
    <location>
        <begin position="25"/>
        <end position="1039"/>
    </location>
</feature>
<evidence type="ECO:0000256" key="3">
    <source>
        <dbReference type="ARBA" id="ARBA00011073"/>
    </source>
</evidence>
<keyword evidence="8" id="KW-0677">Repeat</keyword>
<evidence type="ECO:0000256" key="13">
    <source>
        <dbReference type="RuleBase" id="RU003355"/>
    </source>
</evidence>
<dbReference type="PRINTS" id="PR00723">
    <property type="entry name" value="SUBTILISIN"/>
</dbReference>
<dbReference type="InterPro" id="IPR034216">
    <property type="entry name" value="C5a_Peptidase"/>
</dbReference>
<evidence type="ECO:0000259" key="15">
    <source>
        <dbReference type="Pfam" id="PF00082"/>
    </source>
</evidence>
<dbReference type="Pfam" id="PF02225">
    <property type="entry name" value="PA"/>
    <property type="match status" value="1"/>
</dbReference>
<keyword evidence="5" id="KW-0964">Secreted</keyword>
<accession>A0ABU6KI43</accession>
<dbReference type="PROSITE" id="PS00136">
    <property type="entry name" value="SUBTILASE_ASP"/>
    <property type="match status" value="1"/>
</dbReference>
<evidence type="ECO:0000256" key="14">
    <source>
        <dbReference type="SAM" id="SignalP"/>
    </source>
</evidence>
<dbReference type="Pfam" id="PF00082">
    <property type="entry name" value="Peptidase_S8"/>
    <property type="match status" value="1"/>
</dbReference>
<evidence type="ECO:0000256" key="6">
    <source>
        <dbReference type="ARBA" id="ARBA00022670"/>
    </source>
</evidence>
<dbReference type="EMBL" id="JARZFX010000006">
    <property type="protein sequence ID" value="MEC5424524.1"/>
    <property type="molecule type" value="Genomic_DNA"/>
</dbReference>
<evidence type="ECO:0000259" key="16">
    <source>
        <dbReference type="Pfam" id="PF02225"/>
    </source>
</evidence>
<evidence type="ECO:0000259" key="17">
    <source>
        <dbReference type="Pfam" id="PF06280"/>
    </source>
</evidence>
<name>A0ABU6KI43_9BACI</name>
<keyword evidence="4" id="KW-0134">Cell wall</keyword>
<evidence type="ECO:0000256" key="8">
    <source>
        <dbReference type="ARBA" id="ARBA00022737"/>
    </source>
</evidence>
<keyword evidence="19" id="KW-1185">Reference proteome</keyword>
<protein>
    <submittedName>
        <fullName evidence="18">S8 family serine peptidase</fullName>
    </submittedName>
</protein>
<evidence type="ECO:0000256" key="12">
    <source>
        <dbReference type="PROSITE-ProRule" id="PRU01240"/>
    </source>
</evidence>
<dbReference type="PROSITE" id="PS00138">
    <property type="entry name" value="SUBTILASE_SER"/>
    <property type="match status" value="1"/>
</dbReference>
<dbReference type="Gene3D" id="3.50.30.30">
    <property type="match status" value="1"/>
</dbReference>
<keyword evidence="7 14" id="KW-0732">Signal</keyword>
<feature type="active site" description="Charge relay system" evidence="12">
    <location>
        <position position="188"/>
    </location>
</feature>
<dbReference type="PANTHER" id="PTHR43806">
    <property type="entry name" value="PEPTIDASE S8"/>
    <property type="match status" value="1"/>
</dbReference>
<dbReference type="PROSITE" id="PS51892">
    <property type="entry name" value="SUBTILASE"/>
    <property type="match status" value="1"/>
</dbReference>
<dbReference type="InterPro" id="IPR036852">
    <property type="entry name" value="Peptidase_S8/S53_dom_sf"/>
</dbReference>
<evidence type="ECO:0000313" key="19">
    <source>
        <dbReference type="Proteomes" id="UP001335737"/>
    </source>
</evidence>
<feature type="domain" description="Peptidase S8/S53" evidence="15">
    <location>
        <begin position="179"/>
        <end position="636"/>
    </location>
</feature>
<evidence type="ECO:0000256" key="10">
    <source>
        <dbReference type="ARBA" id="ARBA00022825"/>
    </source>
</evidence>
<proteinExistence type="inferred from homology"/>
<comment type="subcellular location">
    <subcellularLocation>
        <location evidence="2">Secreted</location>
    </subcellularLocation>
</comment>
<comment type="similarity">
    <text evidence="3 12 13">Belongs to the peptidase S8 family.</text>
</comment>